<protein>
    <recommendedName>
        <fullName evidence="4">Short transmembrane mitochondrial protein 1</fullName>
    </recommendedName>
</protein>
<dbReference type="PANTHER" id="PTHR33528">
    <property type="entry name" value="OS07G0239500 PROTEIN"/>
    <property type="match status" value="1"/>
</dbReference>
<proteinExistence type="predicted"/>
<reference evidence="2 3" key="1">
    <citation type="submission" date="2019-01" db="EMBL/GenBank/DDBJ databases">
        <authorList>
            <person name="Sayadi A."/>
        </authorList>
    </citation>
    <scope>NUCLEOTIDE SEQUENCE [LARGE SCALE GENOMIC DNA]</scope>
</reference>
<keyword evidence="3" id="KW-1185">Reference proteome</keyword>
<accession>A0A653DZ33</accession>
<name>A0A653DZ33_CALMS</name>
<evidence type="ECO:0000313" key="3">
    <source>
        <dbReference type="Proteomes" id="UP000410492"/>
    </source>
</evidence>
<dbReference type="InterPro" id="IPR027854">
    <property type="entry name" value="STMP1"/>
</dbReference>
<dbReference type="EMBL" id="CAACVG010015550">
    <property type="protein sequence ID" value="VEN64571.1"/>
    <property type="molecule type" value="Genomic_DNA"/>
</dbReference>
<evidence type="ECO:0000256" key="1">
    <source>
        <dbReference type="SAM" id="SignalP"/>
    </source>
</evidence>
<dbReference type="AlphaFoldDB" id="A0A653DZ33"/>
<gene>
    <name evidence="2" type="ORF">CALMAC_LOCUS21061</name>
</gene>
<evidence type="ECO:0008006" key="4">
    <source>
        <dbReference type="Google" id="ProtNLM"/>
    </source>
</evidence>
<dbReference type="Proteomes" id="UP000410492">
    <property type="component" value="Unassembled WGS sequence"/>
</dbReference>
<feature type="chain" id="PRO_5024976978" description="Short transmembrane mitochondrial protein 1" evidence="1">
    <location>
        <begin position="20"/>
        <end position="47"/>
    </location>
</feature>
<dbReference type="Pfam" id="PF15054">
    <property type="entry name" value="DUF4535"/>
    <property type="match status" value="1"/>
</dbReference>
<feature type="signal peptide" evidence="1">
    <location>
        <begin position="1"/>
        <end position="19"/>
    </location>
</feature>
<dbReference type="PANTHER" id="PTHR33528:SF14">
    <property type="entry name" value="SOLUTE CARRIER FAMILY 35 MEMBER A4"/>
    <property type="match status" value="1"/>
</dbReference>
<evidence type="ECO:0000313" key="2">
    <source>
        <dbReference type="EMBL" id="VEN64571.1"/>
    </source>
</evidence>
<sequence length="47" mass="5515">MVRGFFSFLLGMYAGVYIAQNYDIPRVDEPTALYEKIKDFADKHKKQ</sequence>
<dbReference type="OrthoDB" id="6347891at2759"/>
<keyword evidence="1" id="KW-0732">Signal</keyword>
<organism evidence="2 3">
    <name type="scientific">Callosobruchus maculatus</name>
    <name type="common">Southern cowpea weevil</name>
    <name type="synonym">Pulse bruchid</name>
    <dbReference type="NCBI Taxonomy" id="64391"/>
    <lineage>
        <taxon>Eukaryota</taxon>
        <taxon>Metazoa</taxon>
        <taxon>Ecdysozoa</taxon>
        <taxon>Arthropoda</taxon>
        <taxon>Hexapoda</taxon>
        <taxon>Insecta</taxon>
        <taxon>Pterygota</taxon>
        <taxon>Neoptera</taxon>
        <taxon>Endopterygota</taxon>
        <taxon>Coleoptera</taxon>
        <taxon>Polyphaga</taxon>
        <taxon>Cucujiformia</taxon>
        <taxon>Chrysomeloidea</taxon>
        <taxon>Chrysomelidae</taxon>
        <taxon>Bruchinae</taxon>
        <taxon>Bruchini</taxon>
        <taxon>Callosobruchus</taxon>
    </lineage>
</organism>